<gene>
    <name evidence="2" type="ORF">KC01_LOCUS12282</name>
</gene>
<evidence type="ECO:0000313" key="3">
    <source>
        <dbReference type="Proteomes" id="UP001497482"/>
    </source>
</evidence>
<feature type="compositionally biased region" description="Low complexity" evidence="1">
    <location>
        <begin position="42"/>
        <end position="57"/>
    </location>
</feature>
<keyword evidence="3" id="KW-1185">Reference proteome</keyword>
<accession>A0AAV2JZZ7</accession>
<evidence type="ECO:0000256" key="1">
    <source>
        <dbReference type="SAM" id="MobiDB-lite"/>
    </source>
</evidence>
<protein>
    <submittedName>
        <fullName evidence="2">Uncharacterized protein</fullName>
    </submittedName>
</protein>
<dbReference type="AlphaFoldDB" id="A0AAV2JZZ7"/>
<dbReference type="Proteomes" id="UP001497482">
    <property type="component" value="Chromosome 15"/>
</dbReference>
<evidence type="ECO:0000313" key="2">
    <source>
        <dbReference type="EMBL" id="CAL1581527.1"/>
    </source>
</evidence>
<feature type="compositionally biased region" description="Low complexity" evidence="1">
    <location>
        <begin position="85"/>
        <end position="98"/>
    </location>
</feature>
<reference evidence="2 3" key="1">
    <citation type="submission" date="2024-04" db="EMBL/GenBank/DDBJ databases">
        <authorList>
            <person name="Waldvogel A.-M."/>
            <person name="Schoenle A."/>
        </authorList>
    </citation>
    <scope>NUCLEOTIDE SEQUENCE [LARGE SCALE GENOMIC DNA]</scope>
</reference>
<feature type="compositionally biased region" description="Low complexity" evidence="1">
    <location>
        <begin position="133"/>
        <end position="150"/>
    </location>
</feature>
<feature type="region of interest" description="Disordered" evidence="1">
    <location>
        <begin position="16"/>
        <end position="165"/>
    </location>
</feature>
<proteinExistence type="predicted"/>
<feature type="compositionally biased region" description="Acidic residues" evidence="1">
    <location>
        <begin position="70"/>
        <end position="84"/>
    </location>
</feature>
<sequence length="245" mass="26436">MDKSAHYKQLTLEQVFGGSKQRVSTADSGEGGSRQPKKAAKKCAPAATAHASAQPAPGRRGRVLARRDEDESSSEEFTEPDPDSSSEWLPSGSASSRESSPDAFTRASSRTTAREDCGSRKAATPRNPAVDRTASTSSSVTASVTSASSVGVKKRKVTKSKDGSWSRDDWRPKLLLYPPKHIIHRQKTVPPIGSTAPILGNSTFTKANSMLRRLHPCVEMFILYGLATALFTVDNNSKDIQSCRE</sequence>
<name>A0AAV2JZZ7_KNICA</name>
<organism evidence="2 3">
    <name type="scientific">Knipowitschia caucasica</name>
    <name type="common">Caucasian dwarf goby</name>
    <name type="synonym">Pomatoschistus caucasicus</name>
    <dbReference type="NCBI Taxonomy" id="637954"/>
    <lineage>
        <taxon>Eukaryota</taxon>
        <taxon>Metazoa</taxon>
        <taxon>Chordata</taxon>
        <taxon>Craniata</taxon>
        <taxon>Vertebrata</taxon>
        <taxon>Euteleostomi</taxon>
        <taxon>Actinopterygii</taxon>
        <taxon>Neopterygii</taxon>
        <taxon>Teleostei</taxon>
        <taxon>Neoteleostei</taxon>
        <taxon>Acanthomorphata</taxon>
        <taxon>Gobiaria</taxon>
        <taxon>Gobiiformes</taxon>
        <taxon>Gobioidei</taxon>
        <taxon>Gobiidae</taxon>
        <taxon>Gobiinae</taxon>
        <taxon>Knipowitschia</taxon>
    </lineage>
</organism>
<dbReference type="EMBL" id="OZ035837">
    <property type="protein sequence ID" value="CAL1581527.1"/>
    <property type="molecule type" value="Genomic_DNA"/>
</dbReference>